<dbReference type="Proteomes" id="UP001437256">
    <property type="component" value="Unassembled WGS sequence"/>
</dbReference>
<dbReference type="EMBL" id="JBBXMP010000020">
    <property type="protein sequence ID" value="KAL0068187.1"/>
    <property type="molecule type" value="Genomic_DNA"/>
</dbReference>
<reference evidence="1 2" key="1">
    <citation type="submission" date="2024-05" db="EMBL/GenBank/DDBJ databases">
        <title>A draft genome resource for the thread blight pathogen Marasmius tenuissimus strain MS-2.</title>
        <authorList>
            <person name="Yulfo-Soto G.E."/>
            <person name="Baruah I.K."/>
            <person name="Amoako-Attah I."/>
            <person name="Bukari Y."/>
            <person name="Meinhardt L.W."/>
            <person name="Bailey B.A."/>
            <person name="Cohen S.P."/>
        </authorList>
    </citation>
    <scope>NUCLEOTIDE SEQUENCE [LARGE SCALE GENOMIC DNA]</scope>
    <source>
        <strain evidence="1 2">MS-2</strain>
    </source>
</reference>
<proteinExistence type="predicted"/>
<sequence>MLTSTISFRGIAMHYFDFPKPLLEVFPRYCYDHPIMYDRCLEPEAYGLLHQYLALSPAEVPLWLAQKAELVERSKKHASICKEWLESQEWIRGNQTKHQKDSTWEEIVQRLHREGWSKGAIQHSGLRHDPVIEKYLSAPLSERSWGYMKSRLTSTLQKSSIQHLYRLRQTRFGILLEALEKWRQANTYAFLVPPVYAVAMLPPFRAVIEDLPLDAPEDESIFEEALSTATTDAGGIECRAYPGSASCSKCRSLTYAYPGILAHACFSHGIPEADQPDWWKAGPDRPSSGLTSKSTWERMWRIDWDDSEPAGSSGIEIDQEGVEVLRNVAAMHGLDSSTMTIDDMFFRGPQVKCLTKKCKKDKEVPWYGAVEFHRNCRLRAIEKELLDDEDEWRRQNEFTGHDVKPWYLCKLCPWRSRFERLEDHLVKEYVSTVSPAFLFAYGENPSHDLEEVENITREHWEYSPLTNVTLGWEGDPSH</sequence>
<keyword evidence="2" id="KW-1185">Reference proteome</keyword>
<gene>
    <name evidence="1" type="ORF">AAF712_004847</name>
</gene>
<organism evidence="1 2">
    <name type="scientific">Marasmius tenuissimus</name>
    <dbReference type="NCBI Taxonomy" id="585030"/>
    <lineage>
        <taxon>Eukaryota</taxon>
        <taxon>Fungi</taxon>
        <taxon>Dikarya</taxon>
        <taxon>Basidiomycota</taxon>
        <taxon>Agaricomycotina</taxon>
        <taxon>Agaricomycetes</taxon>
        <taxon>Agaricomycetidae</taxon>
        <taxon>Agaricales</taxon>
        <taxon>Marasmiineae</taxon>
        <taxon>Marasmiaceae</taxon>
        <taxon>Marasmius</taxon>
    </lineage>
</organism>
<evidence type="ECO:0000313" key="2">
    <source>
        <dbReference type="Proteomes" id="UP001437256"/>
    </source>
</evidence>
<name>A0ABR3A6L8_9AGAR</name>
<evidence type="ECO:0000313" key="1">
    <source>
        <dbReference type="EMBL" id="KAL0068187.1"/>
    </source>
</evidence>
<protein>
    <submittedName>
        <fullName evidence="1">Uncharacterized protein</fullName>
    </submittedName>
</protein>
<accession>A0ABR3A6L8</accession>
<comment type="caution">
    <text evidence="1">The sequence shown here is derived from an EMBL/GenBank/DDBJ whole genome shotgun (WGS) entry which is preliminary data.</text>
</comment>